<dbReference type="Proteomes" id="UP001183824">
    <property type="component" value="Unassembled WGS sequence"/>
</dbReference>
<organism evidence="2 3">
    <name type="scientific">Streptomyces doebereineriae</name>
    <dbReference type="NCBI Taxonomy" id="3075528"/>
    <lineage>
        <taxon>Bacteria</taxon>
        <taxon>Bacillati</taxon>
        <taxon>Actinomycetota</taxon>
        <taxon>Actinomycetes</taxon>
        <taxon>Kitasatosporales</taxon>
        <taxon>Streptomycetaceae</taxon>
        <taxon>Streptomyces</taxon>
    </lineage>
</organism>
<gene>
    <name evidence="2" type="ORF">RNB18_35340</name>
</gene>
<sequence>MQLTIDTQTGTYEQAIAAVLAAYVLNPAAVAGSWPDAPTAVPRPGPEGPSGEDLGQGWTERMLFATVAAVVPGARAVVPRVAS</sequence>
<keyword evidence="3" id="KW-1185">Reference proteome</keyword>
<reference evidence="3" key="1">
    <citation type="submission" date="2023-07" db="EMBL/GenBank/DDBJ databases">
        <title>30 novel species of actinomycetes from the DSMZ collection.</title>
        <authorList>
            <person name="Nouioui I."/>
        </authorList>
    </citation>
    <scope>NUCLEOTIDE SEQUENCE [LARGE SCALE GENOMIC DNA]</scope>
    <source>
        <strain evidence="3">DSM 41640</strain>
    </source>
</reference>
<comment type="caution">
    <text evidence="2">The sequence shown here is derived from an EMBL/GenBank/DDBJ whole genome shotgun (WGS) entry which is preliminary data.</text>
</comment>
<dbReference type="EMBL" id="JAVREZ010000015">
    <property type="protein sequence ID" value="MDT0485382.1"/>
    <property type="molecule type" value="Genomic_DNA"/>
</dbReference>
<evidence type="ECO:0000256" key="1">
    <source>
        <dbReference type="SAM" id="MobiDB-lite"/>
    </source>
</evidence>
<protein>
    <submittedName>
        <fullName evidence="2">Uncharacterized protein</fullName>
    </submittedName>
</protein>
<accession>A0ABU2VKF4</accession>
<dbReference type="RefSeq" id="WP_311718159.1">
    <property type="nucleotide sequence ID" value="NZ_JAVREZ010000015.1"/>
</dbReference>
<proteinExistence type="predicted"/>
<evidence type="ECO:0000313" key="2">
    <source>
        <dbReference type="EMBL" id="MDT0485382.1"/>
    </source>
</evidence>
<feature type="region of interest" description="Disordered" evidence="1">
    <location>
        <begin position="34"/>
        <end position="56"/>
    </location>
</feature>
<evidence type="ECO:0000313" key="3">
    <source>
        <dbReference type="Proteomes" id="UP001183824"/>
    </source>
</evidence>
<name>A0ABU2VKF4_9ACTN</name>